<dbReference type="Proteomes" id="UP000306102">
    <property type="component" value="Unassembled WGS sequence"/>
</dbReference>
<evidence type="ECO:0000313" key="9">
    <source>
        <dbReference type="EMBL" id="THG16056.1"/>
    </source>
</evidence>
<dbReference type="GO" id="GO:0005783">
    <property type="term" value="C:endoplasmic reticulum"/>
    <property type="evidence" value="ECO:0007669"/>
    <property type="project" value="TreeGrafter"/>
</dbReference>
<protein>
    <recommendedName>
        <fullName evidence="11">Phospholipid/glycerol acyltransferase domain-containing protein</fullName>
    </recommendedName>
</protein>
<evidence type="ECO:0000256" key="8">
    <source>
        <dbReference type="SAM" id="Phobius"/>
    </source>
</evidence>
<dbReference type="AlphaFoldDB" id="A0A4S4EJF0"/>
<proteinExistence type="predicted"/>
<dbReference type="GO" id="GO:0071618">
    <property type="term" value="F:lysophosphatidylethanolamine acyltransferase activity"/>
    <property type="evidence" value="ECO:0007669"/>
    <property type="project" value="TreeGrafter"/>
</dbReference>
<feature type="region of interest" description="Disordered" evidence="7">
    <location>
        <begin position="1"/>
        <end position="37"/>
    </location>
</feature>
<reference evidence="9 10" key="1">
    <citation type="journal article" date="2018" name="Proc. Natl. Acad. Sci. U.S.A.">
        <title>Draft genome sequence of Camellia sinensis var. sinensis provides insights into the evolution of the tea genome and tea quality.</title>
        <authorList>
            <person name="Wei C."/>
            <person name="Yang H."/>
            <person name="Wang S."/>
            <person name="Zhao J."/>
            <person name="Liu C."/>
            <person name="Gao L."/>
            <person name="Xia E."/>
            <person name="Lu Y."/>
            <person name="Tai Y."/>
            <person name="She G."/>
            <person name="Sun J."/>
            <person name="Cao H."/>
            <person name="Tong W."/>
            <person name="Gao Q."/>
            <person name="Li Y."/>
            <person name="Deng W."/>
            <person name="Jiang X."/>
            <person name="Wang W."/>
            <person name="Chen Q."/>
            <person name="Zhang S."/>
            <person name="Li H."/>
            <person name="Wu J."/>
            <person name="Wang P."/>
            <person name="Li P."/>
            <person name="Shi C."/>
            <person name="Zheng F."/>
            <person name="Jian J."/>
            <person name="Huang B."/>
            <person name="Shan D."/>
            <person name="Shi M."/>
            <person name="Fang C."/>
            <person name="Yue Y."/>
            <person name="Li F."/>
            <person name="Li D."/>
            <person name="Wei S."/>
            <person name="Han B."/>
            <person name="Jiang C."/>
            <person name="Yin Y."/>
            <person name="Xia T."/>
            <person name="Zhang Z."/>
            <person name="Bennetzen J.L."/>
            <person name="Zhao S."/>
            <person name="Wan X."/>
        </authorList>
    </citation>
    <scope>NUCLEOTIDE SEQUENCE [LARGE SCALE GENOMIC DNA]</scope>
    <source>
        <strain evidence="10">cv. Shuchazao</strain>
        <tissue evidence="9">Leaf</tissue>
    </source>
</reference>
<keyword evidence="5 8" id="KW-0472">Membrane</keyword>
<sequence length="218" mass="25230">MESELKDLNPKPISQQQQQQQQQTLPEPIDDRSTKDDYPLLLKPAVNIEELEKKFAAYVRNDVYGTMGRGELPWAEKFLLGIALLTLVPIRVVVSLTILVVYYLICRVCTLFSAPNREEEDQEDYAHMGGWRRAVIVRSGRFLARVMLFVLGFYWINETYRNLDISETECNDLSEEPKRPGAIISNHISYLDILYHMSSFFPSFVAKVRQLVSLRNLL</sequence>
<feature type="transmembrane region" description="Helical" evidence="8">
    <location>
        <begin position="135"/>
        <end position="156"/>
    </location>
</feature>
<organism evidence="9 10">
    <name type="scientific">Camellia sinensis var. sinensis</name>
    <name type="common">China tea</name>
    <dbReference type="NCBI Taxonomy" id="542762"/>
    <lineage>
        <taxon>Eukaryota</taxon>
        <taxon>Viridiplantae</taxon>
        <taxon>Streptophyta</taxon>
        <taxon>Embryophyta</taxon>
        <taxon>Tracheophyta</taxon>
        <taxon>Spermatophyta</taxon>
        <taxon>Magnoliopsida</taxon>
        <taxon>eudicotyledons</taxon>
        <taxon>Gunneridae</taxon>
        <taxon>Pentapetalae</taxon>
        <taxon>asterids</taxon>
        <taxon>Ericales</taxon>
        <taxon>Theaceae</taxon>
        <taxon>Camellia</taxon>
    </lineage>
</organism>
<dbReference type="PANTHER" id="PTHR23063">
    <property type="entry name" value="PHOSPHOLIPID ACYLTRANSFERASE"/>
    <property type="match status" value="1"/>
</dbReference>
<keyword evidence="4" id="KW-0443">Lipid metabolism</keyword>
<evidence type="ECO:0000256" key="7">
    <source>
        <dbReference type="SAM" id="MobiDB-lite"/>
    </source>
</evidence>
<evidence type="ECO:0008006" key="11">
    <source>
        <dbReference type="Google" id="ProtNLM"/>
    </source>
</evidence>
<gene>
    <name evidence="9" type="ORF">TEA_005591</name>
</gene>
<evidence type="ECO:0000256" key="4">
    <source>
        <dbReference type="ARBA" id="ARBA00023098"/>
    </source>
</evidence>
<dbReference type="PANTHER" id="PTHR23063:SF54">
    <property type="entry name" value="LYSOPHOSPHOLIPID ACYLTRANSFERASE LPEAT1"/>
    <property type="match status" value="1"/>
</dbReference>
<evidence type="ECO:0000256" key="2">
    <source>
        <dbReference type="ARBA" id="ARBA00022692"/>
    </source>
</evidence>
<keyword evidence="2 8" id="KW-0812">Transmembrane</keyword>
<keyword evidence="1" id="KW-0808">Transferase</keyword>
<evidence type="ECO:0000256" key="5">
    <source>
        <dbReference type="ARBA" id="ARBA00023136"/>
    </source>
</evidence>
<accession>A0A4S4EJF0</accession>
<feature type="transmembrane region" description="Helical" evidence="8">
    <location>
        <begin position="78"/>
        <end position="105"/>
    </location>
</feature>
<keyword evidence="10" id="KW-1185">Reference proteome</keyword>
<keyword evidence="3 8" id="KW-1133">Transmembrane helix</keyword>
<evidence type="ECO:0000313" key="10">
    <source>
        <dbReference type="Proteomes" id="UP000306102"/>
    </source>
</evidence>
<dbReference type="EMBL" id="SDRB02004307">
    <property type="protein sequence ID" value="THG16056.1"/>
    <property type="molecule type" value="Genomic_DNA"/>
</dbReference>
<name>A0A4S4EJF0_CAMSN</name>
<dbReference type="STRING" id="542762.A0A4S4EJF0"/>
<evidence type="ECO:0000256" key="3">
    <source>
        <dbReference type="ARBA" id="ARBA00022989"/>
    </source>
</evidence>
<evidence type="ECO:0000256" key="1">
    <source>
        <dbReference type="ARBA" id="ARBA00022679"/>
    </source>
</evidence>
<keyword evidence="6" id="KW-0012">Acyltransferase</keyword>
<comment type="caution">
    <text evidence="9">The sequence shown here is derived from an EMBL/GenBank/DDBJ whole genome shotgun (WGS) entry which is preliminary data.</text>
</comment>
<dbReference type="GO" id="GO:0006644">
    <property type="term" value="P:phospholipid metabolic process"/>
    <property type="evidence" value="ECO:0007669"/>
    <property type="project" value="TreeGrafter"/>
</dbReference>
<evidence type="ECO:0000256" key="6">
    <source>
        <dbReference type="ARBA" id="ARBA00023315"/>
    </source>
</evidence>